<dbReference type="PANTHER" id="PTHR44591:SF3">
    <property type="entry name" value="RESPONSE REGULATORY DOMAIN-CONTAINING PROTEIN"/>
    <property type="match status" value="1"/>
</dbReference>
<evidence type="ECO:0000256" key="1">
    <source>
        <dbReference type="ARBA" id="ARBA00022553"/>
    </source>
</evidence>
<dbReference type="SMART" id="SM00448">
    <property type="entry name" value="REC"/>
    <property type="match status" value="1"/>
</dbReference>
<sequence>MYSALEVANMCGVVNQTAINWIRNGYLKAFNTPGGQYRVYHEDLLSFIKDRGMKIPEDLEDSAGQAHWNSIIIVDDDRVLNEAIATFLTKNIPELRIYQSYDGFDAGSQIAKYRPGFIILDIDLPGIGGKEICTKIKSDDSFGEPYIIVVTGLEDSTLKTQMLELGADSFFKKPLDFNAILNEINTVITQ</sequence>
<evidence type="ECO:0000259" key="3">
    <source>
        <dbReference type="PROSITE" id="PS50110"/>
    </source>
</evidence>
<dbReference type="Proteomes" id="UP000593915">
    <property type="component" value="Chromosome"/>
</dbReference>
<dbReference type="EMBL" id="CP061839">
    <property type="protein sequence ID" value="QOW61408.1"/>
    <property type="molecule type" value="Genomic_DNA"/>
</dbReference>
<protein>
    <submittedName>
        <fullName evidence="4">Response regulator</fullName>
    </submittedName>
</protein>
<dbReference type="Pfam" id="PF12728">
    <property type="entry name" value="HTH_17"/>
    <property type="match status" value="1"/>
</dbReference>
<evidence type="ECO:0000313" key="4">
    <source>
        <dbReference type="EMBL" id="QOW61408.1"/>
    </source>
</evidence>
<dbReference type="InterPro" id="IPR011006">
    <property type="entry name" value="CheY-like_superfamily"/>
</dbReference>
<dbReference type="InterPro" id="IPR041657">
    <property type="entry name" value="HTH_17"/>
</dbReference>
<dbReference type="PROSITE" id="PS50110">
    <property type="entry name" value="RESPONSE_REGULATORY"/>
    <property type="match status" value="1"/>
</dbReference>
<feature type="modified residue" description="4-aspartylphosphate" evidence="2">
    <location>
        <position position="121"/>
    </location>
</feature>
<proteinExistence type="predicted"/>
<dbReference type="SUPFAM" id="SSF52172">
    <property type="entry name" value="CheY-like"/>
    <property type="match status" value="1"/>
</dbReference>
<dbReference type="PANTHER" id="PTHR44591">
    <property type="entry name" value="STRESS RESPONSE REGULATOR PROTEIN 1"/>
    <property type="match status" value="1"/>
</dbReference>
<dbReference type="Gene3D" id="3.40.50.2300">
    <property type="match status" value="1"/>
</dbReference>
<dbReference type="GeneID" id="301088986"/>
<keyword evidence="1 2" id="KW-0597">Phosphoprotein</keyword>
<dbReference type="InterPro" id="IPR050595">
    <property type="entry name" value="Bact_response_regulator"/>
</dbReference>
<dbReference type="InterPro" id="IPR001789">
    <property type="entry name" value="Sig_transdc_resp-reg_receiver"/>
</dbReference>
<dbReference type="Gene3D" id="1.10.1660.10">
    <property type="match status" value="1"/>
</dbReference>
<reference evidence="4 5" key="1">
    <citation type="submission" date="2020-09" db="EMBL/GenBank/DDBJ databases">
        <title>Characterization of Treponema spp. from bovine digital dermatitis in Korea.</title>
        <authorList>
            <person name="Espiritu H.M."/>
            <person name="Cho Y.I."/>
            <person name="Mamuad L."/>
        </authorList>
    </citation>
    <scope>NUCLEOTIDE SEQUENCE [LARGE SCALE GENOMIC DNA]</scope>
    <source>
        <strain evidence="4 5">KS1</strain>
    </source>
</reference>
<accession>A0A7S6WQC9</accession>
<feature type="domain" description="Response regulatory" evidence="3">
    <location>
        <begin position="70"/>
        <end position="188"/>
    </location>
</feature>
<dbReference type="Pfam" id="PF00072">
    <property type="entry name" value="Response_reg"/>
    <property type="match status" value="1"/>
</dbReference>
<dbReference type="AlphaFoldDB" id="A0A7S6WQC9"/>
<gene>
    <name evidence="4" type="ORF">IFE08_03190</name>
</gene>
<organism evidence="4 5">
    <name type="scientific">Treponema pedis</name>
    <dbReference type="NCBI Taxonomy" id="409322"/>
    <lineage>
        <taxon>Bacteria</taxon>
        <taxon>Pseudomonadati</taxon>
        <taxon>Spirochaetota</taxon>
        <taxon>Spirochaetia</taxon>
        <taxon>Spirochaetales</taxon>
        <taxon>Treponemataceae</taxon>
        <taxon>Treponema</taxon>
    </lineage>
</organism>
<dbReference type="RefSeq" id="WP_024465481.1">
    <property type="nucleotide sequence ID" value="NZ_CP061839.1"/>
</dbReference>
<dbReference type="GO" id="GO:0000160">
    <property type="term" value="P:phosphorelay signal transduction system"/>
    <property type="evidence" value="ECO:0007669"/>
    <property type="project" value="InterPro"/>
</dbReference>
<evidence type="ECO:0000313" key="5">
    <source>
        <dbReference type="Proteomes" id="UP000593915"/>
    </source>
</evidence>
<evidence type="ECO:0000256" key="2">
    <source>
        <dbReference type="PROSITE-ProRule" id="PRU00169"/>
    </source>
</evidence>
<name>A0A7S6WQC9_9SPIR</name>